<name>A0A0A8YQL2_ARUDO</name>
<protein>
    <submittedName>
        <fullName evidence="2">Uncharacterized protein</fullName>
    </submittedName>
</protein>
<evidence type="ECO:0000313" key="2">
    <source>
        <dbReference type="EMBL" id="JAD28666.1"/>
    </source>
</evidence>
<reference evidence="2" key="1">
    <citation type="submission" date="2014-09" db="EMBL/GenBank/DDBJ databases">
        <authorList>
            <person name="Magalhaes I.L.F."/>
            <person name="Oliveira U."/>
            <person name="Santos F.R."/>
            <person name="Vidigal T.H.D.A."/>
            <person name="Brescovit A.D."/>
            <person name="Santos A.J."/>
        </authorList>
    </citation>
    <scope>NUCLEOTIDE SEQUENCE</scope>
    <source>
        <tissue evidence="2">Shoot tissue taken approximately 20 cm above the soil surface</tissue>
    </source>
</reference>
<evidence type="ECO:0000256" key="1">
    <source>
        <dbReference type="SAM" id="MobiDB-lite"/>
    </source>
</evidence>
<organism evidence="2">
    <name type="scientific">Arundo donax</name>
    <name type="common">Giant reed</name>
    <name type="synonym">Donax arundinaceus</name>
    <dbReference type="NCBI Taxonomy" id="35708"/>
    <lineage>
        <taxon>Eukaryota</taxon>
        <taxon>Viridiplantae</taxon>
        <taxon>Streptophyta</taxon>
        <taxon>Embryophyta</taxon>
        <taxon>Tracheophyta</taxon>
        <taxon>Spermatophyta</taxon>
        <taxon>Magnoliopsida</taxon>
        <taxon>Liliopsida</taxon>
        <taxon>Poales</taxon>
        <taxon>Poaceae</taxon>
        <taxon>PACMAD clade</taxon>
        <taxon>Arundinoideae</taxon>
        <taxon>Arundineae</taxon>
        <taxon>Arundo</taxon>
    </lineage>
</organism>
<dbReference type="AlphaFoldDB" id="A0A0A8YQL2"/>
<sequence>MLCAAVAPSSSNSSAVHADGDGHYSARPRRVPEAGPSRGRRRRGGGRQAEVPEAGVRDLFGCPTPDRATTQRHRRRRRRRC</sequence>
<reference evidence="2" key="2">
    <citation type="journal article" date="2015" name="Data Brief">
        <title>Shoot transcriptome of the giant reed, Arundo donax.</title>
        <authorList>
            <person name="Barrero R.A."/>
            <person name="Guerrero F.D."/>
            <person name="Moolhuijzen P."/>
            <person name="Goolsby J.A."/>
            <person name="Tidwell J."/>
            <person name="Bellgard S.E."/>
            <person name="Bellgard M.I."/>
        </authorList>
    </citation>
    <scope>NUCLEOTIDE SEQUENCE</scope>
    <source>
        <tissue evidence="2">Shoot tissue taken approximately 20 cm above the soil surface</tissue>
    </source>
</reference>
<dbReference type="EMBL" id="GBRH01269229">
    <property type="protein sequence ID" value="JAD28666.1"/>
    <property type="molecule type" value="Transcribed_RNA"/>
</dbReference>
<feature type="compositionally biased region" description="Basic residues" evidence="1">
    <location>
        <begin position="70"/>
        <end position="81"/>
    </location>
</feature>
<accession>A0A0A8YQL2</accession>
<feature type="region of interest" description="Disordered" evidence="1">
    <location>
        <begin position="1"/>
        <end position="81"/>
    </location>
</feature>
<proteinExistence type="predicted"/>
<feature type="compositionally biased region" description="Low complexity" evidence="1">
    <location>
        <begin position="1"/>
        <end position="17"/>
    </location>
</feature>